<proteinExistence type="predicted"/>
<name>A0AAV5E6H6_ELECO</name>
<organism evidence="1 2">
    <name type="scientific">Eleusine coracana subsp. coracana</name>
    <dbReference type="NCBI Taxonomy" id="191504"/>
    <lineage>
        <taxon>Eukaryota</taxon>
        <taxon>Viridiplantae</taxon>
        <taxon>Streptophyta</taxon>
        <taxon>Embryophyta</taxon>
        <taxon>Tracheophyta</taxon>
        <taxon>Spermatophyta</taxon>
        <taxon>Magnoliopsida</taxon>
        <taxon>Liliopsida</taxon>
        <taxon>Poales</taxon>
        <taxon>Poaceae</taxon>
        <taxon>PACMAD clade</taxon>
        <taxon>Chloridoideae</taxon>
        <taxon>Cynodonteae</taxon>
        <taxon>Eleusininae</taxon>
        <taxon>Eleusine</taxon>
    </lineage>
</organism>
<dbReference type="EMBL" id="BQKI01000073">
    <property type="protein sequence ID" value="GJN18699.1"/>
    <property type="molecule type" value="Genomic_DNA"/>
</dbReference>
<sequence length="55" mass="6414">MAQARARVPSCESLRMRNICGVWLGLAPCEPCPTIQTWSRSVWLFLVRPRLFVFY</sequence>
<reference evidence="1" key="1">
    <citation type="journal article" date="2018" name="DNA Res.">
        <title>Multiple hybrid de novo genome assembly of finger millet, an orphan allotetraploid crop.</title>
        <authorList>
            <person name="Hatakeyama M."/>
            <person name="Aluri S."/>
            <person name="Balachadran M.T."/>
            <person name="Sivarajan S.R."/>
            <person name="Patrignani A."/>
            <person name="Gruter S."/>
            <person name="Poveda L."/>
            <person name="Shimizu-Inatsugi R."/>
            <person name="Baeten J."/>
            <person name="Francoijs K.J."/>
            <person name="Nataraja K.N."/>
            <person name="Reddy Y.A.N."/>
            <person name="Phadnis S."/>
            <person name="Ravikumar R.L."/>
            <person name="Schlapbach R."/>
            <person name="Sreeman S.M."/>
            <person name="Shimizu K.K."/>
        </authorList>
    </citation>
    <scope>NUCLEOTIDE SEQUENCE</scope>
</reference>
<evidence type="ECO:0000313" key="2">
    <source>
        <dbReference type="Proteomes" id="UP001054889"/>
    </source>
</evidence>
<gene>
    <name evidence="1" type="primary">gb05888</name>
    <name evidence="1" type="ORF">PR202_gb05888</name>
</gene>
<keyword evidence="2" id="KW-1185">Reference proteome</keyword>
<dbReference type="Proteomes" id="UP001054889">
    <property type="component" value="Unassembled WGS sequence"/>
</dbReference>
<accession>A0AAV5E6H6</accession>
<comment type="caution">
    <text evidence="1">The sequence shown here is derived from an EMBL/GenBank/DDBJ whole genome shotgun (WGS) entry which is preliminary data.</text>
</comment>
<dbReference type="AlphaFoldDB" id="A0AAV5E6H6"/>
<evidence type="ECO:0000313" key="1">
    <source>
        <dbReference type="EMBL" id="GJN18699.1"/>
    </source>
</evidence>
<protein>
    <submittedName>
        <fullName evidence="1">Uncharacterized protein</fullName>
    </submittedName>
</protein>
<reference evidence="1" key="2">
    <citation type="submission" date="2021-12" db="EMBL/GenBank/DDBJ databases">
        <title>Resequencing data analysis of finger millet.</title>
        <authorList>
            <person name="Hatakeyama M."/>
            <person name="Aluri S."/>
            <person name="Balachadran M.T."/>
            <person name="Sivarajan S.R."/>
            <person name="Poveda L."/>
            <person name="Shimizu-Inatsugi R."/>
            <person name="Schlapbach R."/>
            <person name="Sreeman S.M."/>
            <person name="Shimizu K.K."/>
        </authorList>
    </citation>
    <scope>NUCLEOTIDE SEQUENCE</scope>
</reference>